<accession>A0A4Y2EM84</accession>
<gene>
    <name evidence="2" type="ORF">AVEN_125294_1</name>
</gene>
<evidence type="ECO:0000256" key="1">
    <source>
        <dbReference type="SAM" id="MobiDB-lite"/>
    </source>
</evidence>
<dbReference type="Proteomes" id="UP000499080">
    <property type="component" value="Unassembled WGS sequence"/>
</dbReference>
<evidence type="ECO:0000313" key="2">
    <source>
        <dbReference type="EMBL" id="GBM29647.1"/>
    </source>
</evidence>
<protein>
    <submittedName>
        <fullName evidence="2">Uncharacterized protein</fullName>
    </submittedName>
</protein>
<feature type="region of interest" description="Disordered" evidence="1">
    <location>
        <begin position="1"/>
        <end position="72"/>
    </location>
</feature>
<evidence type="ECO:0000313" key="3">
    <source>
        <dbReference type="Proteomes" id="UP000499080"/>
    </source>
</evidence>
<keyword evidence="3" id="KW-1185">Reference proteome</keyword>
<comment type="caution">
    <text evidence="2">The sequence shown here is derived from an EMBL/GenBank/DDBJ whole genome shotgun (WGS) entry which is preliminary data.</text>
</comment>
<dbReference type="AlphaFoldDB" id="A0A4Y2EM84"/>
<sequence length="167" mass="17988">MTRTTPEQPPPLQASAPHQREDISPLHMIQRTLGPIHDGSSVESGFEPGALRSQSRDLATMPQRPPQKLRLRDFGISPEYLVTGTGMDTGKDIHLPRWPGGKVSTLGRRAPGPKPDSTEEPPVSRPRAHKIRRGQMSPRWCGFVGVVGCGGSLARGSSSCSGVVLVI</sequence>
<feature type="region of interest" description="Disordered" evidence="1">
    <location>
        <begin position="84"/>
        <end position="133"/>
    </location>
</feature>
<dbReference type="EMBL" id="BGPR01000641">
    <property type="protein sequence ID" value="GBM29647.1"/>
    <property type="molecule type" value="Genomic_DNA"/>
</dbReference>
<organism evidence="2 3">
    <name type="scientific">Araneus ventricosus</name>
    <name type="common">Orbweaver spider</name>
    <name type="synonym">Epeira ventricosa</name>
    <dbReference type="NCBI Taxonomy" id="182803"/>
    <lineage>
        <taxon>Eukaryota</taxon>
        <taxon>Metazoa</taxon>
        <taxon>Ecdysozoa</taxon>
        <taxon>Arthropoda</taxon>
        <taxon>Chelicerata</taxon>
        <taxon>Arachnida</taxon>
        <taxon>Araneae</taxon>
        <taxon>Araneomorphae</taxon>
        <taxon>Entelegynae</taxon>
        <taxon>Araneoidea</taxon>
        <taxon>Araneidae</taxon>
        <taxon>Araneus</taxon>
    </lineage>
</organism>
<name>A0A4Y2EM84_ARAVE</name>
<proteinExistence type="predicted"/>
<reference evidence="2 3" key="1">
    <citation type="journal article" date="2019" name="Sci. Rep.">
        <title>Orb-weaving spider Araneus ventricosus genome elucidates the spidroin gene catalogue.</title>
        <authorList>
            <person name="Kono N."/>
            <person name="Nakamura H."/>
            <person name="Ohtoshi R."/>
            <person name="Moran D.A.P."/>
            <person name="Shinohara A."/>
            <person name="Yoshida Y."/>
            <person name="Fujiwara M."/>
            <person name="Mori M."/>
            <person name="Tomita M."/>
            <person name="Arakawa K."/>
        </authorList>
    </citation>
    <scope>NUCLEOTIDE SEQUENCE [LARGE SCALE GENOMIC DNA]</scope>
</reference>